<name>A0ABS1RW42_RHOSU</name>
<dbReference type="EMBL" id="JAESJJ010000025">
    <property type="protein sequence ID" value="MBL3610308.1"/>
    <property type="molecule type" value="Genomic_DNA"/>
</dbReference>
<keyword evidence="3" id="KW-1185">Reference proteome</keyword>
<accession>A0ABS1RW42</accession>
<dbReference type="RefSeq" id="WP_202249971.1">
    <property type="nucleotide sequence ID" value="NZ_JAESJJ010000025.1"/>
</dbReference>
<sequence>MPCGAKIKKKLEISLLHADAVRPTFPLASEGDGTSGPTGVKGVASHQNKQRMFTRKGGHRRVDQLHRTMIRRTYMQSASLLQSLQRGADDARREVITFPVTPLISVELFWPTQRRVAALQGEADSVEFALGNASRALRRWGSGPMCRDR</sequence>
<evidence type="ECO:0000313" key="2">
    <source>
        <dbReference type="EMBL" id="MBL3610308.1"/>
    </source>
</evidence>
<feature type="region of interest" description="Disordered" evidence="1">
    <location>
        <begin position="27"/>
        <end position="49"/>
    </location>
</feature>
<proteinExistence type="predicted"/>
<evidence type="ECO:0000313" key="3">
    <source>
        <dbReference type="Proteomes" id="UP000604473"/>
    </source>
</evidence>
<reference evidence="2 3" key="1">
    <citation type="submission" date="2021-01" db="EMBL/GenBank/DDBJ databases">
        <title>Draft genomes of Rhodovulum sulfidophilum.</title>
        <authorList>
            <person name="Guzman M.S."/>
        </authorList>
    </citation>
    <scope>NUCLEOTIDE SEQUENCE [LARGE SCALE GENOMIC DNA]</scope>
    <source>
        <strain evidence="2 3">AB35</strain>
    </source>
</reference>
<dbReference type="Proteomes" id="UP000604473">
    <property type="component" value="Unassembled WGS sequence"/>
</dbReference>
<organism evidence="2 3">
    <name type="scientific">Rhodovulum sulfidophilum</name>
    <name type="common">Rhodobacter sulfidophilus</name>
    <dbReference type="NCBI Taxonomy" id="35806"/>
    <lineage>
        <taxon>Bacteria</taxon>
        <taxon>Pseudomonadati</taxon>
        <taxon>Pseudomonadota</taxon>
        <taxon>Alphaproteobacteria</taxon>
        <taxon>Rhodobacterales</taxon>
        <taxon>Paracoccaceae</taxon>
        <taxon>Rhodovulum</taxon>
    </lineage>
</organism>
<gene>
    <name evidence="2" type="ORF">JMM60_16210</name>
</gene>
<evidence type="ECO:0000256" key="1">
    <source>
        <dbReference type="SAM" id="MobiDB-lite"/>
    </source>
</evidence>
<comment type="caution">
    <text evidence="2">The sequence shown here is derived from an EMBL/GenBank/DDBJ whole genome shotgun (WGS) entry which is preliminary data.</text>
</comment>
<protein>
    <submittedName>
        <fullName evidence="2">Uncharacterized protein</fullName>
    </submittedName>
</protein>